<dbReference type="InterPro" id="IPR003122">
    <property type="entry name" value="Tar_rcpt_lig-bd"/>
</dbReference>
<dbReference type="Gene3D" id="1.10.287.950">
    <property type="entry name" value="Methyl-accepting chemotaxis protein"/>
    <property type="match status" value="1"/>
</dbReference>
<dbReference type="Pfam" id="PF00672">
    <property type="entry name" value="HAMP"/>
    <property type="match status" value="1"/>
</dbReference>
<reference evidence="16 17" key="1">
    <citation type="submission" date="2020-01" db="EMBL/GenBank/DDBJ databases">
        <title>Novel species isolated from a subtropical stream in China.</title>
        <authorList>
            <person name="Lu H."/>
        </authorList>
    </citation>
    <scope>NUCLEOTIDE SEQUENCE [LARGE SCALE GENOMIC DNA]</scope>
    <source>
        <strain evidence="16 17">FT82W</strain>
    </source>
</reference>
<dbReference type="PROSITE" id="PS50885">
    <property type="entry name" value="HAMP"/>
    <property type="match status" value="1"/>
</dbReference>
<feature type="coiled-coil region" evidence="12">
    <location>
        <begin position="471"/>
        <end position="509"/>
    </location>
</feature>
<dbReference type="Pfam" id="PF00015">
    <property type="entry name" value="MCPsignal"/>
    <property type="match status" value="1"/>
</dbReference>
<dbReference type="PROSITE" id="PS50111">
    <property type="entry name" value="CHEMOTAXIS_TRANSDUC_2"/>
    <property type="match status" value="1"/>
</dbReference>
<comment type="similarity">
    <text evidence="10">Belongs to the methyl-accepting chemotaxis (MCP) protein family.</text>
</comment>
<keyword evidence="6 13" id="KW-0812">Transmembrane</keyword>
<proteinExistence type="inferred from homology"/>
<dbReference type="SUPFAM" id="SSF58104">
    <property type="entry name" value="Methyl-accepting chemotaxis protein (MCP) signaling domain"/>
    <property type="match status" value="1"/>
</dbReference>
<dbReference type="InterPro" id="IPR035440">
    <property type="entry name" value="4HB_MCP_dom_sf"/>
</dbReference>
<dbReference type="EMBL" id="WWCW01000165">
    <property type="protein sequence ID" value="MYM91093.1"/>
    <property type="molecule type" value="Genomic_DNA"/>
</dbReference>
<dbReference type="SUPFAM" id="SSF47170">
    <property type="entry name" value="Aspartate receptor, ligand-binding domain"/>
    <property type="match status" value="1"/>
</dbReference>
<evidence type="ECO:0000256" key="9">
    <source>
        <dbReference type="ARBA" id="ARBA00023224"/>
    </source>
</evidence>
<dbReference type="InterPro" id="IPR004090">
    <property type="entry name" value="Chemotax_Me-accpt_rcpt"/>
</dbReference>
<accession>A0A845G8T3</accession>
<dbReference type="PRINTS" id="PR00260">
    <property type="entry name" value="CHEMTRNSDUCR"/>
</dbReference>
<keyword evidence="3" id="KW-0488">Methylation</keyword>
<dbReference type="InterPro" id="IPR003660">
    <property type="entry name" value="HAMP_dom"/>
</dbReference>
<dbReference type="Pfam" id="PF02203">
    <property type="entry name" value="TarH"/>
    <property type="match status" value="1"/>
</dbReference>
<protein>
    <submittedName>
        <fullName evidence="16">HAMP domain-containing protein</fullName>
    </submittedName>
</protein>
<dbReference type="GO" id="GO:0005886">
    <property type="term" value="C:plasma membrane"/>
    <property type="evidence" value="ECO:0007669"/>
    <property type="project" value="UniProtKB-SubCell"/>
</dbReference>
<dbReference type="InterPro" id="IPR051310">
    <property type="entry name" value="MCP_chemotaxis"/>
</dbReference>
<dbReference type="GO" id="GO:0007165">
    <property type="term" value="P:signal transduction"/>
    <property type="evidence" value="ECO:0007669"/>
    <property type="project" value="UniProtKB-KW"/>
</dbReference>
<dbReference type="SMART" id="SM00283">
    <property type="entry name" value="MA"/>
    <property type="match status" value="1"/>
</dbReference>
<dbReference type="PANTHER" id="PTHR43531:SF14">
    <property type="entry name" value="METHYL-ACCEPTING CHEMOTAXIS PROTEIN I-RELATED"/>
    <property type="match status" value="1"/>
</dbReference>
<dbReference type="AlphaFoldDB" id="A0A845G8T3"/>
<name>A0A845G8T3_9BURK</name>
<dbReference type="GO" id="GO:0006935">
    <property type="term" value="P:chemotaxis"/>
    <property type="evidence" value="ECO:0007669"/>
    <property type="project" value="UniProtKB-KW"/>
</dbReference>
<dbReference type="GO" id="GO:0004888">
    <property type="term" value="F:transmembrane signaling receptor activity"/>
    <property type="evidence" value="ECO:0007669"/>
    <property type="project" value="InterPro"/>
</dbReference>
<keyword evidence="4" id="KW-0145">Chemotaxis</keyword>
<keyword evidence="9 11" id="KW-0807">Transducer</keyword>
<organism evidence="16 17">
    <name type="scientific">Duganella vulcania</name>
    <dbReference type="NCBI Taxonomy" id="2692166"/>
    <lineage>
        <taxon>Bacteria</taxon>
        <taxon>Pseudomonadati</taxon>
        <taxon>Pseudomonadota</taxon>
        <taxon>Betaproteobacteria</taxon>
        <taxon>Burkholderiales</taxon>
        <taxon>Oxalobacteraceae</taxon>
        <taxon>Telluria group</taxon>
        <taxon>Duganella</taxon>
    </lineage>
</organism>
<evidence type="ECO:0000256" key="8">
    <source>
        <dbReference type="ARBA" id="ARBA00023136"/>
    </source>
</evidence>
<keyword evidence="12" id="KW-0175">Coiled coil</keyword>
<evidence type="ECO:0000256" key="10">
    <source>
        <dbReference type="ARBA" id="ARBA00029447"/>
    </source>
</evidence>
<dbReference type="InterPro" id="IPR004089">
    <property type="entry name" value="MCPsignal_dom"/>
</dbReference>
<dbReference type="CDD" id="cd11386">
    <property type="entry name" value="MCP_signal"/>
    <property type="match status" value="1"/>
</dbReference>
<feature type="domain" description="Methyl-accepting transducer" evidence="14">
    <location>
        <begin position="271"/>
        <end position="500"/>
    </location>
</feature>
<evidence type="ECO:0000256" key="6">
    <source>
        <dbReference type="ARBA" id="ARBA00022692"/>
    </source>
</evidence>
<evidence type="ECO:0000256" key="11">
    <source>
        <dbReference type="PROSITE-ProRule" id="PRU00284"/>
    </source>
</evidence>
<evidence type="ECO:0000256" key="13">
    <source>
        <dbReference type="SAM" id="Phobius"/>
    </source>
</evidence>
<gene>
    <name evidence="16" type="ORF">GTP91_28455</name>
</gene>
<comment type="caution">
    <text evidence="16">The sequence shown here is derived from an EMBL/GenBank/DDBJ whole genome shotgun (WGS) entry which is preliminary data.</text>
</comment>
<dbReference type="Gene3D" id="1.20.120.30">
    <property type="entry name" value="Aspartate receptor, ligand-binding domain"/>
    <property type="match status" value="1"/>
</dbReference>
<evidence type="ECO:0000256" key="2">
    <source>
        <dbReference type="ARBA" id="ARBA00022475"/>
    </source>
</evidence>
<dbReference type="FunFam" id="1.10.287.950:FF:000001">
    <property type="entry name" value="Methyl-accepting chemotaxis sensory transducer"/>
    <property type="match status" value="1"/>
</dbReference>
<dbReference type="SMART" id="SM00304">
    <property type="entry name" value="HAMP"/>
    <property type="match status" value="1"/>
</dbReference>
<dbReference type="RefSeq" id="WP_161099785.1">
    <property type="nucleotide sequence ID" value="NZ_WWCW01000165.1"/>
</dbReference>
<feature type="transmembrane region" description="Helical" evidence="13">
    <location>
        <begin position="189"/>
        <end position="212"/>
    </location>
</feature>
<keyword evidence="5" id="KW-0997">Cell inner membrane</keyword>
<evidence type="ECO:0000259" key="15">
    <source>
        <dbReference type="PROSITE" id="PS50885"/>
    </source>
</evidence>
<evidence type="ECO:0000256" key="7">
    <source>
        <dbReference type="ARBA" id="ARBA00022989"/>
    </source>
</evidence>
<keyword evidence="7 13" id="KW-1133">Transmembrane helix</keyword>
<evidence type="ECO:0000256" key="3">
    <source>
        <dbReference type="ARBA" id="ARBA00022481"/>
    </source>
</evidence>
<evidence type="ECO:0000256" key="1">
    <source>
        <dbReference type="ARBA" id="ARBA00004429"/>
    </source>
</evidence>
<comment type="subcellular location">
    <subcellularLocation>
        <location evidence="1">Cell inner membrane</location>
        <topology evidence="1">Multi-pass membrane protein</topology>
    </subcellularLocation>
</comment>
<keyword evidence="8 13" id="KW-0472">Membrane</keyword>
<evidence type="ECO:0000256" key="12">
    <source>
        <dbReference type="SAM" id="Coils"/>
    </source>
</evidence>
<feature type="domain" description="HAMP" evidence="15">
    <location>
        <begin position="214"/>
        <end position="266"/>
    </location>
</feature>
<evidence type="ECO:0000259" key="14">
    <source>
        <dbReference type="PROSITE" id="PS50111"/>
    </source>
</evidence>
<dbReference type="PANTHER" id="PTHR43531">
    <property type="entry name" value="PROTEIN ICFG"/>
    <property type="match status" value="1"/>
</dbReference>
<feature type="transmembrane region" description="Helical" evidence="13">
    <location>
        <begin position="6"/>
        <end position="32"/>
    </location>
</feature>
<evidence type="ECO:0000256" key="5">
    <source>
        <dbReference type="ARBA" id="ARBA00022519"/>
    </source>
</evidence>
<dbReference type="CDD" id="cd06225">
    <property type="entry name" value="HAMP"/>
    <property type="match status" value="1"/>
</dbReference>
<sequence>MNKVTVRASLLGVLVLFTAMLLAGAGLGIFALQQSNKSIAEVHAISSQIITINDAYKDTTRTRSALTRGYSALKESDDKTERNSALGSAKKSYQRTLDFLDKFEKSPNFAGQDAQLKKDLLESGRKLSAVLDRAADALAKDDTAAYSAINSKELTPVGAAFSAALEKFQKLGDEQVTALAEKRASEYGIVMWLVALGLLIALGVVAATHLMLRSTVLLPLEGAVEQLDRVASGDLTATIEAPGDNEIQRLLKAIQRMQGDLLSTVSRVRSGAAVINSGSQELAAGNMELSARTETQASSLEETAASIEELTSTVRQNSENAQHARSLVEGASSTAAQGGEVMQQVVSTMNDINDASRKIVDITGVIDGIAFQTNILALNAAVEAARAGEQGRGFAVVATEVRNLAQRSASAAKEIKVLIDDSVRKIQLGTTLVEQAGTTMTTLVGNVHQVTQIVGEIATASREQSEGIDQVNQAVAQMDQVTQQNAALVEEAAAATQSLQDQASQLQQTVSVFKINEGAVPGARRTGSQLALR</sequence>
<evidence type="ECO:0000313" key="17">
    <source>
        <dbReference type="Proteomes" id="UP000470302"/>
    </source>
</evidence>
<dbReference type="Proteomes" id="UP000470302">
    <property type="component" value="Unassembled WGS sequence"/>
</dbReference>
<keyword evidence="2" id="KW-1003">Cell membrane</keyword>
<evidence type="ECO:0000313" key="16">
    <source>
        <dbReference type="EMBL" id="MYM91093.1"/>
    </source>
</evidence>
<evidence type="ECO:0000256" key="4">
    <source>
        <dbReference type="ARBA" id="ARBA00022500"/>
    </source>
</evidence>